<protein>
    <submittedName>
        <fullName evidence="1">Uncharacterized protein</fullName>
    </submittedName>
</protein>
<sequence>MFFKQINLLNICKNSVIAGLIGIFEKYGIIDIILVDGVEF</sequence>
<comment type="caution">
    <text evidence="1">The sequence shown here is derived from an EMBL/GenBank/DDBJ whole genome shotgun (WGS) entry which is preliminary data.</text>
</comment>
<dbReference type="HOGENOM" id="CLU_3297381_0_0_9"/>
<organism evidence="1 2">
    <name type="scientific">Streptococcus sanguinis SK355</name>
    <dbReference type="NCBI Taxonomy" id="888816"/>
    <lineage>
        <taxon>Bacteria</taxon>
        <taxon>Bacillati</taxon>
        <taxon>Bacillota</taxon>
        <taxon>Bacilli</taxon>
        <taxon>Lactobacillales</taxon>
        <taxon>Streptococcaceae</taxon>
        <taxon>Streptococcus</taxon>
    </lineage>
</organism>
<dbReference type="Proteomes" id="UP000005589">
    <property type="component" value="Unassembled WGS sequence"/>
</dbReference>
<evidence type="ECO:0000313" key="2">
    <source>
        <dbReference type="Proteomes" id="UP000005589"/>
    </source>
</evidence>
<dbReference type="AlphaFoldDB" id="F3UNA9"/>
<reference evidence="1 2" key="1">
    <citation type="submission" date="2011-03" db="EMBL/GenBank/DDBJ databases">
        <authorList>
            <person name="Muzny D."/>
            <person name="Qin X."/>
            <person name="Deng J."/>
            <person name="Jiang H."/>
            <person name="Liu Y."/>
            <person name="Qu J."/>
            <person name="Song X.-Z."/>
            <person name="Zhang L."/>
            <person name="Thornton R."/>
            <person name="Coyle M."/>
            <person name="Francisco L."/>
            <person name="Jackson L."/>
            <person name="Javaid M."/>
            <person name="Korchina V."/>
            <person name="Kovar C."/>
            <person name="Mata R."/>
            <person name="Mathew T."/>
            <person name="Ngo R."/>
            <person name="Nguyen L."/>
            <person name="Nguyen N."/>
            <person name="Okwuonu G."/>
            <person name="Ongeri F."/>
            <person name="Pham C."/>
            <person name="Simmons D."/>
            <person name="Wilczek-Boney K."/>
            <person name="Hale W."/>
            <person name="Jakkamsetti A."/>
            <person name="Pham P."/>
            <person name="Ruth R."/>
            <person name="San Lucas F."/>
            <person name="Warren J."/>
            <person name="Zhang J."/>
            <person name="Zhao Z."/>
            <person name="Zhou C."/>
            <person name="Zhu D."/>
            <person name="Lee S."/>
            <person name="Bess C."/>
            <person name="Blankenburg K."/>
            <person name="Forbes L."/>
            <person name="Fu Q."/>
            <person name="Gubbala S."/>
            <person name="Hirani K."/>
            <person name="Jayaseelan J.C."/>
            <person name="Lara F."/>
            <person name="Munidasa M."/>
            <person name="Palculict T."/>
            <person name="Patil S."/>
            <person name="Pu L.-L."/>
            <person name="Saada N."/>
            <person name="Tang L."/>
            <person name="Weissenberger G."/>
            <person name="Zhu Y."/>
            <person name="Hemphill L."/>
            <person name="Shang Y."/>
            <person name="Youmans B."/>
            <person name="Ayvaz T."/>
            <person name="Ross M."/>
            <person name="Santibanez J."/>
            <person name="Aqrawi P."/>
            <person name="Gross S."/>
            <person name="Joshi V."/>
            <person name="Fowler G."/>
            <person name="Nazareth L."/>
            <person name="Reid J."/>
            <person name="Worley K."/>
            <person name="Petrosino J."/>
            <person name="Highlander S."/>
            <person name="Gibbs R."/>
        </authorList>
    </citation>
    <scope>NUCLEOTIDE SEQUENCE [LARGE SCALE GENOMIC DNA]</scope>
    <source>
        <strain evidence="1 2">SK355</strain>
    </source>
</reference>
<proteinExistence type="predicted"/>
<dbReference type="EMBL" id="AFFN01000004">
    <property type="protein sequence ID" value="EGJ43637.1"/>
    <property type="molecule type" value="Genomic_DNA"/>
</dbReference>
<name>F3UNA9_STRSA</name>
<accession>F3UNA9</accession>
<gene>
    <name evidence="1" type="ORF">HMPREF9389_0317</name>
</gene>
<evidence type="ECO:0000313" key="1">
    <source>
        <dbReference type="EMBL" id="EGJ43637.1"/>
    </source>
</evidence>